<evidence type="ECO:0000256" key="6">
    <source>
        <dbReference type="ARBA" id="ARBA00022670"/>
    </source>
</evidence>
<feature type="compositionally biased region" description="Acidic residues" evidence="17">
    <location>
        <begin position="560"/>
        <end position="570"/>
    </location>
</feature>
<dbReference type="OrthoDB" id="443318at2759"/>
<dbReference type="Pfam" id="PF00450">
    <property type="entry name" value="Peptidase_S10"/>
    <property type="match status" value="1"/>
</dbReference>
<dbReference type="PROSITE" id="PS00131">
    <property type="entry name" value="CARBOXYPEPT_SER_SER"/>
    <property type="match status" value="1"/>
</dbReference>
<dbReference type="SUPFAM" id="SSF53474">
    <property type="entry name" value="alpha/beta-Hydrolases"/>
    <property type="match status" value="1"/>
</dbReference>
<evidence type="ECO:0000256" key="2">
    <source>
        <dbReference type="ARBA" id="ARBA00004393"/>
    </source>
</evidence>
<proteinExistence type="inferred from homology"/>
<keyword evidence="11 18" id="KW-1133">Transmembrane helix</keyword>
<comment type="caution">
    <text evidence="19">The sequence shown here is derived from an EMBL/GenBank/DDBJ whole genome shotgun (WGS) entry which is preliminary data.</text>
</comment>
<dbReference type="Gene3D" id="3.40.50.1820">
    <property type="entry name" value="alpha/beta hydrolase"/>
    <property type="match status" value="1"/>
</dbReference>
<evidence type="ECO:0000313" key="19">
    <source>
        <dbReference type="EMBL" id="KAB8611406.1"/>
    </source>
</evidence>
<dbReference type="PANTHER" id="PTHR11802">
    <property type="entry name" value="SERINE PROTEASE FAMILY S10 SERINE CARBOXYPEPTIDASE"/>
    <property type="match status" value="1"/>
</dbReference>
<evidence type="ECO:0000256" key="1">
    <source>
        <dbReference type="ARBA" id="ARBA00001003"/>
    </source>
</evidence>
<keyword evidence="14" id="KW-0325">Glycoprotein</keyword>
<keyword evidence="9" id="KW-0732">Signal</keyword>
<dbReference type="EC" id="3.4.16.-" evidence="16"/>
<evidence type="ECO:0000256" key="10">
    <source>
        <dbReference type="ARBA" id="ARBA00022801"/>
    </source>
</evidence>
<evidence type="ECO:0000256" key="18">
    <source>
        <dbReference type="SAM" id="Phobius"/>
    </source>
</evidence>
<gene>
    <name evidence="19" type="ORF">FH972_025911</name>
</gene>
<dbReference type="GO" id="GO:0006508">
    <property type="term" value="P:proteolysis"/>
    <property type="evidence" value="ECO:0007669"/>
    <property type="project" value="UniProtKB-KW"/>
</dbReference>
<dbReference type="EMBL" id="VIBQ01000073">
    <property type="protein sequence ID" value="KAB8611406.1"/>
    <property type="molecule type" value="Genomic_DNA"/>
</dbReference>
<evidence type="ECO:0000256" key="16">
    <source>
        <dbReference type="RuleBase" id="RU361156"/>
    </source>
</evidence>
<evidence type="ECO:0000313" key="20">
    <source>
        <dbReference type="Proteomes" id="UP000327013"/>
    </source>
</evidence>
<dbReference type="GO" id="GO:0005576">
    <property type="term" value="C:extracellular region"/>
    <property type="evidence" value="ECO:0007669"/>
    <property type="project" value="UniProtKB-SubCell"/>
</dbReference>
<keyword evidence="20" id="KW-1185">Reference proteome</keyword>
<reference evidence="19 20" key="1">
    <citation type="submission" date="2019-06" db="EMBL/GenBank/DDBJ databases">
        <title>A chromosomal-level reference genome of Carpinus fangiana (Coryloideae, Betulaceae).</title>
        <authorList>
            <person name="Yang X."/>
            <person name="Wang Z."/>
            <person name="Zhang L."/>
            <person name="Hao G."/>
            <person name="Liu J."/>
            <person name="Yang Y."/>
        </authorList>
    </citation>
    <scope>NUCLEOTIDE SEQUENCE [LARGE SCALE GENOMIC DNA]</scope>
    <source>
        <strain evidence="19">Cfa_2016G</strain>
        <tissue evidence="19">Leaf</tissue>
    </source>
</reference>
<evidence type="ECO:0000256" key="8">
    <source>
        <dbReference type="ARBA" id="ARBA00022703"/>
    </source>
</evidence>
<keyword evidence="13 18" id="KW-0472">Membrane</keyword>
<keyword evidence="12" id="KW-0333">Golgi apparatus</keyword>
<keyword evidence="16" id="KW-0121">Carboxypeptidase</keyword>
<feature type="transmembrane region" description="Helical" evidence="18">
    <location>
        <begin position="495"/>
        <end position="512"/>
    </location>
</feature>
<evidence type="ECO:0000256" key="7">
    <source>
        <dbReference type="ARBA" id="ARBA00022692"/>
    </source>
</evidence>
<evidence type="ECO:0000256" key="3">
    <source>
        <dbReference type="ARBA" id="ARBA00004613"/>
    </source>
</evidence>
<evidence type="ECO:0000256" key="17">
    <source>
        <dbReference type="SAM" id="MobiDB-lite"/>
    </source>
</evidence>
<evidence type="ECO:0000256" key="14">
    <source>
        <dbReference type="ARBA" id="ARBA00023180"/>
    </source>
</evidence>
<feature type="compositionally biased region" description="Basic and acidic residues" evidence="17">
    <location>
        <begin position="571"/>
        <end position="581"/>
    </location>
</feature>
<sequence>MAQDKVASDYFVRSLTGAPEGPLLKMHAGHIEVDAESSGHMFFWHYENRHIGDKKRTVIWLNGGPGCSSMDGALMEVGPYRVRPGGNLEYNNGSWDEFANLLFVDNPVGTGFSYVSGDHYLEELQQMADQFLVFLKKFFSLFPHYEADDLYLAGESYAGQHIPYIAKAILDSNKNANDRTNYQLKGLLIGNGWISGPDQYPSYSKFAYEQGLLKPDTDAARTIETQLQICLKKLDEGGADHVDVPECEAILQDILSVTRDKSAPADQECVNVYDVRLRDSYASCGMSWPPDLTSVTPYLRTTSVVRELHVDQEKRTGWSECSGAVSEHFRARKSIPSYKLLPDILSEVPITLFSGDKDLICNHIGTESLINNMEWNDGKGMETSPGTLAPRRDWVFEGEPAGYWQEARNLTYVVFYNASHMVPFDYPRRTRDMLDRTMGVDIGSIGGVPTDSRIDGEKGLETSVGGHPNSTAAEEAEKQKLSDAQWHAYYKSGEVALVLVIIAAGAWFYYVWRDRRRRAGYAGVDQGDVTAGGMLNGALRNAVPSMEGFRRNKGKKDLEAADFDANELDDIDPRGKKREAMGQEVPYDLASDSDDSDGEGSSKERPKAQGYHDT</sequence>
<keyword evidence="6 16" id="KW-0645">Protease</keyword>
<evidence type="ECO:0000256" key="12">
    <source>
        <dbReference type="ARBA" id="ARBA00023034"/>
    </source>
</evidence>
<keyword evidence="5" id="KW-0964">Secreted</keyword>
<accession>A0A5N6L2D7</accession>
<comment type="similarity">
    <text evidence="4 16">Belongs to the peptidase S10 family.</text>
</comment>
<dbReference type="AlphaFoldDB" id="A0A5N6L2D7"/>
<dbReference type="GO" id="GO:0005802">
    <property type="term" value="C:trans-Golgi network"/>
    <property type="evidence" value="ECO:0007669"/>
    <property type="project" value="TreeGrafter"/>
</dbReference>
<comment type="subcellular location">
    <subcellularLocation>
        <location evidence="2">Golgi apparatus</location>
        <location evidence="2">trans-Golgi network membrane</location>
        <topology evidence="2">Single-pass type I membrane protein</topology>
    </subcellularLocation>
    <subcellularLocation>
        <location evidence="3">Secreted</location>
    </subcellularLocation>
</comment>
<organism evidence="19 20">
    <name type="scientific">Carpinus fangiana</name>
    <dbReference type="NCBI Taxonomy" id="176857"/>
    <lineage>
        <taxon>Eukaryota</taxon>
        <taxon>Viridiplantae</taxon>
        <taxon>Streptophyta</taxon>
        <taxon>Embryophyta</taxon>
        <taxon>Tracheophyta</taxon>
        <taxon>Spermatophyta</taxon>
        <taxon>Magnoliopsida</taxon>
        <taxon>eudicotyledons</taxon>
        <taxon>Gunneridae</taxon>
        <taxon>Pentapetalae</taxon>
        <taxon>rosids</taxon>
        <taxon>fabids</taxon>
        <taxon>Fagales</taxon>
        <taxon>Betulaceae</taxon>
        <taxon>Carpinus</taxon>
    </lineage>
</organism>
<comment type="function">
    <text evidence="15">Protease with a carboxypeptidase B-like function involved in the C-terminal processing of the lysine and arginine residues from protein precursors. Promotes cell fusion and is involved in the programmed cell death.</text>
</comment>
<evidence type="ECO:0000256" key="11">
    <source>
        <dbReference type="ARBA" id="ARBA00022989"/>
    </source>
</evidence>
<feature type="compositionally biased region" description="Basic and acidic residues" evidence="17">
    <location>
        <begin position="600"/>
        <end position="614"/>
    </location>
</feature>
<comment type="catalytic activity">
    <reaction evidence="1">
        <text>Preferential release of a C-terminal arginine or lysine residue.</text>
        <dbReference type="EC" id="3.4.16.6"/>
    </reaction>
</comment>
<evidence type="ECO:0000256" key="9">
    <source>
        <dbReference type="ARBA" id="ARBA00022729"/>
    </source>
</evidence>
<evidence type="ECO:0000256" key="4">
    <source>
        <dbReference type="ARBA" id="ARBA00009431"/>
    </source>
</evidence>
<dbReference type="InterPro" id="IPR029058">
    <property type="entry name" value="AB_hydrolase_fold"/>
</dbReference>
<feature type="region of interest" description="Disordered" evidence="17">
    <location>
        <begin position="451"/>
        <end position="470"/>
    </location>
</feature>
<dbReference type="FunFam" id="3.40.50.1820:FF:000121">
    <property type="entry name" value="Carboxypeptidase D"/>
    <property type="match status" value="1"/>
</dbReference>
<evidence type="ECO:0000256" key="13">
    <source>
        <dbReference type="ARBA" id="ARBA00023136"/>
    </source>
</evidence>
<keyword evidence="10 16" id="KW-0378">Hydrolase</keyword>
<dbReference type="PANTHER" id="PTHR11802:SF190">
    <property type="entry name" value="PHEROMONE-PROCESSING CARBOXYPEPTIDASE KEX1"/>
    <property type="match status" value="1"/>
</dbReference>
<dbReference type="GO" id="GO:0004185">
    <property type="term" value="F:serine-type carboxypeptidase activity"/>
    <property type="evidence" value="ECO:0007669"/>
    <property type="project" value="UniProtKB-UniRule"/>
</dbReference>
<dbReference type="PRINTS" id="PR00724">
    <property type="entry name" value="CRBOXYPTASEC"/>
</dbReference>
<keyword evidence="8" id="KW-0053">Apoptosis</keyword>
<evidence type="ECO:0000256" key="15">
    <source>
        <dbReference type="ARBA" id="ARBA00037042"/>
    </source>
</evidence>
<dbReference type="InterPro" id="IPR001563">
    <property type="entry name" value="Peptidase_S10"/>
</dbReference>
<name>A0A5N6L2D7_9ROSI</name>
<evidence type="ECO:0000256" key="5">
    <source>
        <dbReference type="ARBA" id="ARBA00022525"/>
    </source>
</evidence>
<keyword evidence="7 18" id="KW-0812">Transmembrane</keyword>
<dbReference type="Proteomes" id="UP000327013">
    <property type="component" value="Unassembled WGS sequence"/>
</dbReference>
<feature type="region of interest" description="Disordered" evidence="17">
    <location>
        <begin position="560"/>
        <end position="614"/>
    </location>
</feature>
<protein>
    <recommendedName>
        <fullName evidence="16">Carboxypeptidase</fullName>
        <ecNumber evidence="16">3.4.16.-</ecNumber>
    </recommendedName>
</protein>
<dbReference type="InterPro" id="IPR018202">
    <property type="entry name" value="Ser_caboxypep_ser_AS"/>
</dbReference>